<evidence type="ECO:0000256" key="4">
    <source>
        <dbReference type="ARBA" id="ARBA00022694"/>
    </source>
</evidence>
<protein>
    <recommendedName>
        <fullName evidence="3">tRNA (adenine(58)-N(1))-methyltransferase non-catalytic subunit TRM6</fullName>
    </recommendedName>
    <alternativeName>
        <fullName evidence="6">tRNA(m1A58)-methyltransferase subunit TRM6</fullName>
    </alternativeName>
</protein>
<reference evidence="7" key="1">
    <citation type="submission" date="2021-05" db="EMBL/GenBank/DDBJ databases">
        <title>A free-living protist that lacks canonical eukaryotic 1 DNA replication and segregation systems.</title>
        <authorList>
            <person name="Salas-Leiva D.E."/>
            <person name="Tromer E.C."/>
            <person name="Curtis B.A."/>
            <person name="Jerlstrom-Hultqvist J."/>
            <person name="Kolisko M."/>
            <person name="Yi Z."/>
            <person name="Salas-Leiva J.S."/>
            <person name="Gallot-Lavallee L."/>
            <person name="Kops G.J.P.L."/>
            <person name="Archibald J.M."/>
            <person name="Simpson A.G.B."/>
            <person name="Roger A.J."/>
        </authorList>
    </citation>
    <scope>NUCLEOTIDE SEQUENCE</scope>
    <source>
        <strain evidence="7">BICM</strain>
    </source>
</reference>
<proteinExistence type="inferred from homology"/>
<dbReference type="Proteomes" id="UP000717585">
    <property type="component" value="Unassembled WGS sequence"/>
</dbReference>
<gene>
    <name evidence="7" type="ORF">J8273_1738</name>
</gene>
<dbReference type="GO" id="GO:0003743">
    <property type="term" value="F:translation initiation factor activity"/>
    <property type="evidence" value="ECO:0007669"/>
    <property type="project" value="UniProtKB-KW"/>
</dbReference>
<comment type="subcellular location">
    <subcellularLocation>
        <location evidence="1">Nucleus</location>
    </subcellularLocation>
</comment>
<keyword evidence="7" id="KW-0396">Initiation factor</keyword>
<comment type="similarity">
    <text evidence="2">Belongs to the TRM6/GCD10 family.</text>
</comment>
<keyword evidence="4" id="KW-0819">tRNA processing</keyword>
<keyword evidence="7" id="KW-0648">Protein biosynthesis</keyword>
<dbReference type="PANTHER" id="PTHR12945">
    <property type="entry name" value="TRANSLATION INITIATION FACTOR EIF3-RELATED"/>
    <property type="match status" value="1"/>
</dbReference>
<keyword evidence="5" id="KW-0539">Nucleus</keyword>
<evidence type="ECO:0000313" key="7">
    <source>
        <dbReference type="EMBL" id="KAG9396720.1"/>
    </source>
</evidence>
<dbReference type="Pfam" id="PF04189">
    <property type="entry name" value="Gcd10p"/>
    <property type="match status" value="1"/>
</dbReference>
<dbReference type="GO" id="GO:0005634">
    <property type="term" value="C:nucleus"/>
    <property type="evidence" value="ECO:0007669"/>
    <property type="project" value="UniProtKB-SubCell"/>
</dbReference>
<sequence>MADAAEIPVEGADVPLEECEEKKAVINHTASDVIRMKDFIFVERQNDHDELIQVKDKGKIRLSRTAAVDLKNLVGLPVNVRFYIDGSRIIPLSKEELYHEADLQAADDADIGDNRDINMTAPDAVQRLSEGDIKSMQSTGLKGTEIIEEIKKNSSTFEAKGTYARAKWERRALAKHRQTFVFRKHTPYSLCAWEFQKGADKICYMQPDSLSQILQMASVRPGARVMVCDQCFGLVQSAAMYRMAVPGQGIGGGLLTTVYVGSRKQTSEFRQALNLSDETLFGTHNGQPVRIRGEFVDGGPVDFTHGVHDVTLQAIVECKAGLQGAPDIAGLLQPRHDCLIIAGNADPIPTATLLLPYVASGAAVVIYHTSLAALQLAADYLTAGKWIIGGEVHQTRLTEHQVLPGRTHPAMSMDVMPGYVYMAYRATNAAPDVCGEAFTKKDAEV</sequence>
<dbReference type="InterPro" id="IPR017423">
    <property type="entry name" value="TRM6"/>
</dbReference>
<dbReference type="AlphaFoldDB" id="A0A8J6B1Z7"/>
<evidence type="ECO:0000256" key="2">
    <source>
        <dbReference type="ARBA" id="ARBA00008320"/>
    </source>
</evidence>
<comment type="caution">
    <text evidence="7">The sequence shown here is derived from an EMBL/GenBank/DDBJ whole genome shotgun (WGS) entry which is preliminary data.</text>
</comment>
<dbReference type="PANTHER" id="PTHR12945:SF0">
    <property type="entry name" value="TRNA (ADENINE(58)-N(1))-METHYLTRANSFERASE NON-CATALYTIC SUBUNIT TRM6"/>
    <property type="match status" value="1"/>
</dbReference>
<dbReference type="GO" id="GO:0031515">
    <property type="term" value="C:tRNA (m1A) methyltransferase complex"/>
    <property type="evidence" value="ECO:0007669"/>
    <property type="project" value="InterPro"/>
</dbReference>
<accession>A0A8J6B1Z7</accession>
<evidence type="ECO:0000256" key="6">
    <source>
        <dbReference type="ARBA" id="ARBA00032319"/>
    </source>
</evidence>
<dbReference type="GO" id="GO:0030488">
    <property type="term" value="P:tRNA methylation"/>
    <property type="evidence" value="ECO:0007669"/>
    <property type="project" value="InterPro"/>
</dbReference>
<evidence type="ECO:0000256" key="5">
    <source>
        <dbReference type="ARBA" id="ARBA00023242"/>
    </source>
</evidence>
<organism evidence="7 8">
    <name type="scientific">Carpediemonas membranifera</name>
    <dbReference type="NCBI Taxonomy" id="201153"/>
    <lineage>
        <taxon>Eukaryota</taxon>
        <taxon>Metamonada</taxon>
        <taxon>Carpediemonas-like organisms</taxon>
        <taxon>Carpediemonas</taxon>
    </lineage>
</organism>
<evidence type="ECO:0000256" key="3">
    <source>
        <dbReference type="ARBA" id="ARBA00021704"/>
    </source>
</evidence>
<dbReference type="OrthoDB" id="10254665at2759"/>
<name>A0A8J6B1Z7_9EUKA</name>
<evidence type="ECO:0000313" key="8">
    <source>
        <dbReference type="Proteomes" id="UP000717585"/>
    </source>
</evidence>
<keyword evidence="8" id="KW-1185">Reference proteome</keyword>
<evidence type="ECO:0000256" key="1">
    <source>
        <dbReference type="ARBA" id="ARBA00004123"/>
    </source>
</evidence>
<dbReference type="EMBL" id="JAHDYR010000005">
    <property type="protein sequence ID" value="KAG9396720.1"/>
    <property type="molecule type" value="Genomic_DNA"/>
</dbReference>